<dbReference type="EMBL" id="DXBZ01000169">
    <property type="protein sequence ID" value="HIZ19215.1"/>
    <property type="molecule type" value="Genomic_DNA"/>
</dbReference>
<dbReference type="Pfam" id="PF00005">
    <property type="entry name" value="ABC_tran"/>
    <property type="match status" value="1"/>
</dbReference>
<dbReference type="PIRSF" id="PIRSF039085">
    <property type="entry name" value="ABC_ATPase_HisP"/>
    <property type="match status" value="1"/>
</dbReference>
<reference evidence="8" key="1">
    <citation type="journal article" date="2021" name="PeerJ">
        <title>Extensive microbial diversity within the chicken gut microbiome revealed by metagenomics and culture.</title>
        <authorList>
            <person name="Gilroy R."/>
            <person name="Ravi A."/>
            <person name="Getino M."/>
            <person name="Pursley I."/>
            <person name="Horton D.L."/>
            <person name="Alikhan N.F."/>
            <person name="Baker D."/>
            <person name="Gharbi K."/>
            <person name="Hall N."/>
            <person name="Watson M."/>
            <person name="Adriaenssens E.M."/>
            <person name="Foster-Nyarko E."/>
            <person name="Jarju S."/>
            <person name="Secka A."/>
            <person name="Antonio M."/>
            <person name="Oren A."/>
            <person name="Chaudhuri R.R."/>
            <person name="La Ragione R."/>
            <person name="Hildebrand F."/>
            <person name="Pallen M.J."/>
        </authorList>
    </citation>
    <scope>NUCLEOTIDE SEQUENCE</scope>
    <source>
        <strain evidence="8">ChiHecolR3B27-1887</strain>
    </source>
</reference>
<keyword evidence="6" id="KW-0472">Membrane</keyword>
<dbReference type="GO" id="GO:0005886">
    <property type="term" value="C:plasma membrane"/>
    <property type="evidence" value="ECO:0007669"/>
    <property type="project" value="UniProtKB-SubCell"/>
</dbReference>
<comment type="caution">
    <text evidence="8">The sequence shown here is derived from an EMBL/GenBank/DDBJ whole genome shotgun (WGS) entry which is preliminary data.</text>
</comment>
<sequence length="263" mass="28267">MTSASTGTSTAEKSAQPVVSLAHARKSFGDVEVLHDISLSVVPGEVVAIIGPSGGGKSTLLRCLTLLERLDGGDLSYEDVTVARGGTYGDKSVLAAARDRFGLVFQNYNLFPHFSVLRNVMDAPVCVQGRPRAEAEAEARALLAKMGLAGSEDKVPCQLSGGQQQRASIARALALHPDIVYFDEPTSALDPELTAEVLRVIKELAAENMTLVIVTHEMGFAREVADRVVFMDGGVIVEEGPAEQVIDHPREERTRAFLAQRER</sequence>
<dbReference type="PANTHER" id="PTHR43166">
    <property type="entry name" value="AMINO ACID IMPORT ATP-BINDING PROTEIN"/>
    <property type="match status" value="1"/>
</dbReference>
<accession>A0A9D2IQN3</accession>
<dbReference type="PROSITE" id="PS00211">
    <property type="entry name" value="ABC_TRANSPORTER_1"/>
    <property type="match status" value="1"/>
</dbReference>
<name>A0A9D2IQN3_9ACTN</name>
<protein>
    <submittedName>
        <fullName evidence="8">Amino acid ABC transporter ATP-binding protein</fullName>
    </submittedName>
</protein>
<keyword evidence="3" id="KW-1003">Cell membrane</keyword>
<feature type="domain" description="ABC transporter" evidence="7">
    <location>
        <begin position="19"/>
        <end position="258"/>
    </location>
</feature>
<keyword evidence="5 8" id="KW-0067">ATP-binding</keyword>
<proteinExistence type="predicted"/>
<dbReference type="InterPro" id="IPR003593">
    <property type="entry name" value="AAA+_ATPase"/>
</dbReference>
<gene>
    <name evidence="8" type="ORF">IAA22_08935</name>
</gene>
<evidence type="ECO:0000256" key="6">
    <source>
        <dbReference type="ARBA" id="ARBA00023136"/>
    </source>
</evidence>
<dbReference type="SMART" id="SM00382">
    <property type="entry name" value="AAA"/>
    <property type="match status" value="1"/>
</dbReference>
<comment type="subcellular location">
    <subcellularLocation>
        <location evidence="1">Cell membrane</location>
        <topology evidence="1">Peripheral membrane protein</topology>
    </subcellularLocation>
</comment>
<keyword evidence="4" id="KW-0547">Nucleotide-binding</keyword>
<dbReference type="GO" id="GO:0005524">
    <property type="term" value="F:ATP binding"/>
    <property type="evidence" value="ECO:0007669"/>
    <property type="project" value="UniProtKB-KW"/>
</dbReference>
<dbReference type="Gene3D" id="3.40.50.300">
    <property type="entry name" value="P-loop containing nucleotide triphosphate hydrolases"/>
    <property type="match status" value="1"/>
</dbReference>
<reference evidence="8" key="2">
    <citation type="submission" date="2021-04" db="EMBL/GenBank/DDBJ databases">
        <authorList>
            <person name="Gilroy R."/>
        </authorList>
    </citation>
    <scope>NUCLEOTIDE SEQUENCE</scope>
    <source>
        <strain evidence="8">ChiHecolR3B27-1887</strain>
    </source>
</reference>
<dbReference type="GO" id="GO:0015424">
    <property type="term" value="F:ABC-type amino acid transporter activity"/>
    <property type="evidence" value="ECO:0007669"/>
    <property type="project" value="InterPro"/>
</dbReference>
<dbReference type="InterPro" id="IPR003439">
    <property type="entry name" value="ABC_transporter-like_ATP-bd"/>
</dbReference>
<dbReference type="AlphaFoldDB" id="A0A9D2IQN3"/>
<evidence type="ECO:0000259" key="7">
    <source>
        <dbReference type="PROSITE" id="PS50893"/>
    </source>
</evidence>
<evidence type="ECO:0000256" key="4">
    <source>
        <dbReference type="ARBA" id="ARBA00022741"/>
    </source>
</evidence>
<dbReference type="InterPro" id="IPR017871">
    <property type="entry name" value="ABC_transporter-like_CS"/>
</dbReference>
<evidence type="ECO:0000313" key="9">
    <source>
        <dbReference type="Proteomes" id="UP000824029"/>
    </source>
</evidence>
<dbReference type="GO" id="GO:0016887">
    <property type="term" value="F:ATP hydrolysis activity"/>
    <property type="evidence" value="ECO:0007669"/>
    <property type="project" value="InterPro"/>
</dbReference>
<evidence type="ECO:0000256" key="2">
    <source>
        <dbReference type="ARBA" id="ARBA00022448"/>
    </source>
</evidence>
<dbReference type="PROSITE" id="PS50893">
    <property type="entry name" value="ABC_TRANSPORTER_2"/>
    <property type="match status" value="1"/>
</dbReference>
<dbReference type="Proteomes" id="UP000824029">
    <property type="component" value="Unassembled WGS sequence"/>
</dbReference>
<dbReference type="InterPro" id="IPR050086">
    <property type="entry name" value="MetN_ABC_transporter-like"/>
</dbReference>
<dbReference type="SUPFAM" id="SSF52540">
    <property type="entry name" value="P-loop containing nucleoside triphosphate hydrolases"/>
    <property type="match status" value="1"/>
</dbReference>
<keyword evidence="2" id="KW-0813">Transport</keyword>
<evidence type="ECO:0000256" key="5">
    <source>
        <dbReference type="ARBA" id="ARBA00022840"/>
    </source>
</evidence>
<evidence type="ECO:0000256" key="1">
    <source>
        <dbReference type="ARBA" id="ARBA00004202"/>
    </source>
</evidence>
<dbReference type="InterPro" id="IPR030679">
    <property type="entry name" value="ABC_ATPase_HisP-typ"/>
</dbReference>
<organism evidence="8 9">
    <name type="scientific">Candidatus Olsenella stercoravium</name>
    <dbReference type="NCBI Taxonomy" id="2838713"/>
    <lineage>
        <taxon>Bacteria</taxon>
        <taxon>Bacillati</taxon>
        <taxon>Actinomycetota</taxon>
        <taxon>Coriobacteriia</taxon>
        <taxon>Coriobacteriales</taxon>
        <taxon>Atopobiaceae</taxon>
        <taxon>Olsenella</taxon>
    </lineage>
</organism>
<evidence type="ECO:0000313" key="8">
    <source>
        <dbReference type="EMBL" id="HIZ19215.1"/>
    </source>
</evidence>
<evidence type="ECO:0000256" key="3">
    <source>
        <dbReference type="ARBA" id="ARBA00022475"/>
    </source>
</evidence>
<dbReference type="InterPro" id="IPR027417">
    <property type="entry name" value="P-loop_NTPase"/>
</dbReference>
<dbReference type="PANTHER" id="PTHR43166:SF35">
    <property type="entry name" value="L-CYSTINE IMPORT ATP-BINDING PROTEIN TCYN"/>
    <property type="match status" value="1"/>
</dbReference>